<evidence type="ECO:0000313" key="3">
    <source>
        <dbReference type="Proteomes" id="UP000762676"/>
    </source>
</evidence>
<proteinExistence type="predicted"/>
<evidence type="ECO:0000256" key="1">
    <source>
        <dbReference type="SAM" id="Coils"/>
    </source>
</evidence>
<keyword evidence="3" id="KW-1185">Reference proteome</keyword>
<keyword evidence="1" id="KW-0175">Coiled coil</keyword>
<reference evidence="2 3" key="1">
    <citation type="journal article" date="2021" name="Elife">
        <title>Chloroplast acquisition without the gene transfer in kleptoplastic sea slugs, Plakobranchus ocellatus.</title>
        <authorList>
            <person name="Maeda T."/>
            <person name="Takahashi S."/>
            <person name="Yoshida T."/>
            <person name="Shimamura S."/>
            <person name="Takaki Y."/>
            <person name="Nagai Y."/>
            <person name="Toyoda A."/>
            <person name="Suzuki Y."/>
            <person name="Arimoto A."/>
            <person name="Ishii H."/>
            <person name="Satoh N."/>
            <person name="Nishiyama T."/>
            <person name="Hasebe M."/>
            <person name="Maruyama T."/>
            <person name="Minagawa J."/>
            <person name="Obokata J."/>
            <person name="Shigenobu S."/>
        </authorList>
    </citation>
    <scope>NUCLEOTIDE SEQUENCE [LARGE SCALE GENOMIC DNA]</scope>
</reference>
<gene>
    <name evidence="2" type="ORF">ElyMa_004385600</name>
</gene>
<dbReference type="EMBL" id="BMAT01008857">
    <property type="protein sequence ID" value="GFR93746.1"/>
    <property type="molecule type" value="Genomic_DNA"/>
</dbReference>
<protein>
    <submittedName>
        <fullName evidence="2">Uncharacterized protein</fullName>
    </submittedName>
</protein>
<organism evidence="2 3">
    <name type="scientific">Elysia marginata</name>
    <dbReference type="NCBI Taxonomy" id="1093978"/>
    <lineage>
        <taxon>Eukaryota</taxon>
        <taxon>Metazoa</taxon>
        <taxon>Spiralia</taxon>
        <taxon>Lophotrochozoa</taxon>
        <taxon>Mollusca</taxon>
        <taxon>Gastropoda</taxon>
        <taxon>Heterobranchia</taxon>
        <taxon>Euthyneura</taxon>
        <taxon>Panpulmonata</taxon>
        <taxon>Sacoglossa</taxon>
        <taxon>Placobranchoidea</taxon>
        <taxon>Plakobranchidae</taxon>
        <taxon>Elysia</taxon>
    </lineage>
</organism>
<dbReference type="AlphaFoldDB" id="A0AAV4H7T6"/>
<accession>A0AAV4H7T6</accession>
<sequence>MAQKTIDDVRRLISQLEQERICSNGTVIGILFKNTVQKGKNKTFGFTTTAEKLCEQFNQEASTSSVVRQIRNVFASYKHLIKHVNTNWTEIKKFLAGNFLFEPDTSLQPRIRSVTVTTANEFSPEKNPVPSSTGNSVALTPVKTRTDCVKCHSVKKLNFALKKTLVSEKKKTTVARSDTANLKKLYKVRETRQKVKRQGEALDKLKPLLNTKTIQIEYLQKKLNRVLRLNEQLAEENQCLKVQNRKLLKKLQSNEIVTSSLKKELCETKLLVDHLQCVEMEVHEKENSEGEVFQTTEGKQYAPVVRRCIYKQLLCDVPIANCGPLLKDFIKTVLLKDAVRVPSAATCSQMAYELGVMSTLQLADFMMGSKNLCLSWDATSLEGAHINELHVTANDKKCLILDVRHLAGGKTADYVSHIISALAEAAATYARFKGIDQDEVFKALKSSISATLTDRAAVNACVTRQLKDELEAEIVQLNCNVHPLDSIARDVRKALGDLDKSHGVKSECFGNDCVAANVINAVSVLRFKDGVGDPLGFKNFLRQNDLPLGTFVRYVGNRLHILFHLAGVLVTHREKLLAFTKEECTGGKI</sequence>
<dbReference type="Proteomes" id="UP000762676">
    <property type="component" value="Unassembled WGS sequence"/>
</dbReference>
<evidence type="ECO:0000313" key="2">
    <source>
        <dbReference type="EMBL" id="GFR93746.1"/>
    </source>
</evidence>
<name>A0AAV4H7T6_9GAST</name>
<feature type="coiled-coil region" evidence="1">
    <location>
        <begin position="216"/>
        <end position="250"/>
    </location>
</feature>
<comment type="caution">
    <text evidence="2">The sequence shown here is derived from an EMBL/GenBank/DDBJ whole genome shotgun (WGS) entry which is preliminary data.</text>
</comment>